<dbReference type="PROSITE" id="PS50181">
    <property type="entry name" value="FBOX"/>
    <property type="match status" value="1"/>
</dbReference>
<dbReference type="InParanoid" id="G0N6X8"/>
<protein>
    <recommendedName>
        <fullName evidence="1">F-box domain-containing protein</fullName>
    </recommendedName>
</protein>
<dbReference type="OMA" id="VICVYIE"/>
<dbReference type="STRING" id="135651.G0N6X8"/>
<dbReference type="InterPro" id="IPR001810">
    <property type="entry name" value="F-box_dom"/>
</dbReference>
<dbReference type="AlphaFoldDB" id="G0N6X8"/>
<accession>G0N6X8</accession>
<dbReference type="HOGENOM" id="CLU_028840_3_0_1"/>
<dbReference type="Pfam" id="PF00646">
    <property type="entry name" value="F-box"/>
    <property type="match status" value="1"/>
</dbReference>
<feature type="domain" description="F-box" evidence="1">
    <location>
        <begin position="3"/>
        <end position="52"/>
    </location>
</feature>
<dbReference type="OrthoDB" id="5842403at2759"/>
<gene>
    <name evidence="2" type="ORF">CAEBREN_03489</name>
</gene>
<dbReference type="Pfam" id="PF07735">
    <property type="entry name" value="FBA_2"/>
    <property type="match status" value="1"/>
</dbReference>
<evidence type="ECO:0000259" key="1">
    <source>
        <dbReference type="PROSITE" id="PS50181"/>
    </source>
</evidence>
<proteinExistence type="predicted"/>
<dbReference type="eggNOG" id="ENOG502TJQU">
    <property type="taxonomic scope" value="Eukaryota"/>
</dbReference>
<dbReference type="InterPro" id="IPR012885">
    <property type="entry name" value="F-box_Sdz-33"/>
</dbReference>
<sequence>MNSIPFLQLPFLVIQDVLSIMNPFELIHLAKVSKRTKQIVKVILRTKLLNKYHAEIYISDDYGTVIKNGSDSWYYMSTSDRNNPNYIFTDETGNDTSTVMFLQNFTLNKLDHFQRICDLCHDLFGEFKGIDMDLNNSDSQLVIDFLKTKQESFEGCKVWSTTGRNYEIKIKHLLESFEITKHMRFSPQIPENLEINLPENVEKMFVYDARFIKLEQLLAMKSKQIVLFSTKFNNQDITAILKGWNASESNLNLEHLRIDFGSTATDEILQDIPNEIGDAFQVDDGFGKMTSVSEGPDVERDDGKKARVILWAAAGRATVDMYIH</sequence>
<keyword evidence="3" id="KW-1185">Reference proteome</keyword>
<dbReference type="Proteomes" id="UP000008068">
    <property type="component" value="Unassembled WGS sequence"/>
</dbReference>
<organism evidence="3">
    <name type="scientific">Caenorhabditis brenneri</name>
    <name type="common">Nematode worm</name>
    <dbReference type="NCBI Taxonomy" id="135651"/>
    <lineage>
        <taxon>Eukaryota</taxon>
        <taxon>Metazoa</taxon>
        <taxon>Ecdysozoa</taxon>
        <taxon>Nematoda</taxon>
        <taxon>Chromadorea</taxon>
        <taxon>Rhabditida</taxon>
        <taxon>Rhabditina</taxon>
        <taxon>Rhabditomorpha</taxon>
        <taxon>Rhabditoidea</taxon>
        <taxon>Rhabditidae</taxon>
        <taxon>Peloderinae</taxon>
        <taxon>Caenorhabditis</taxon>
    </lineage>
</organism>
<reference evidence="3" key="1">
    <citation type="submission" date="2011-07" db="EMBL/GenBank/DDBJ databases">
        <authorList>
            <consortium name="Caenorhabditis brenneri Sequencing and Analysis Consortium"/>
            <person name="Wilson R.K."/>
        </authorList>
    </citation>
    <scope>NUCLEOTIDE SEQUENCE [LARGE SCALE GENOMIC DNA]</scope>
    <source>
        <strain evidence="3">PB2801</strain>
    </source>
</reference>
<dbReference type="EMBL" id="GL379845">
    <property type="protein sequence ID" value="EGT53957.1"/>
    <property type="molecule type" value="Genomic_DNA"/>
</dbReference>
<evidence type="ECO:0000313" key="2">
    <source>
        <dbReference type="EMBL" id="EGT53957.1"/>
    </source>
</evidence>
<dbReference type="PANTHER" id="PTHR21503">
    <property type="entry name" value="F-BOX-CONTAINING HYPOTHETICAL PROTEIN C.ELEGANS"/>
    <property type="match status" value="1"/>
</dbReference>
<dbReference type="PANTHER" id="PTHR21503:SF8">
    <property type="entry name" value="F-BOX ASSOCIATED DOMAIN-CONTAINING PROTEIN-RELATED"/>
    <property type="match status" value="1"/>
</dbReference>
<name>G0N6X8_CAEBE</name>
<evidence type="ECO:0000313" key="3">
    <source>
        <dbReference type="Proteomes" id="UP000008068"/>
    </source>
</evidence>
<dbReference type="FunCoup" id="G0N6X8">
    <property type="interactions" value="1093"/>
</dbReference>